<evidence type="ECO:0000256" key="1">
    <source>
        <dbReference type="ARBA" id="ARBA00009986"/>
    </source>
</evidence>
<dbReference type="InterPro" id="IPR018814">
    <property type="entry name" value="DUF5427"/>
</dbReference>
<feature type="compositionally biased region" description="Polar residues" evidence="4">
    <location>
        <begin position="93"/>
        <end position="102"/>
    </location>
</feature>
<dbReference type="InterPro" id="IPR050740">
    <property type="entry name" value="Aldehyde_DH_Superfamily"/>
</dbReference>
<dbReference type="Pfam" id="PF00171">
    <property type="entry name" value="Aldedh"/>
    <property type="match status" value="1"/>
</dbReference>
<dbReference type="PANTHER" id="PTHR43353">
    <property type="entry name" value="SUCCINATE-SEMIALDEHYDE DEHYDROGENASE, MITOCHONDRIAL"/>
    <property type="match status" value="1"/>
</dbReference>
<dbReference type="InterPro" id="IPR015590">
    <property type="entry name" value="Aldehyde_DH_dom"/>
</dbReference>
<feature type="compositionally biased region" description="Low complexity" evidence="4">
    <location>
        <begin position="141"/>
        <end position="157"/>
    </location>
</feature>
<dbReference type="Gene3D" id="3.40.605.10">
    <property type="entry name" value="Aldehyde Dehydrogenase, Chain A, domain 1"/>
    <property type="match status" value="1"/>
</dbReference>
<evidence type="ECO:0000313" key="6">
    <source>
        <dbReference type="EMBL" id="RMY16004.1"/>
    </source>
</evidence>
<feature type="compositionally biased region" description="Basic and acidic residues" evidence="4">
    <location>
        <begin position="33"/>
        <end position="42"/>
    </location>
</feature>
<feature type="region of interest" description="Disordered" evidence="4">
    <location>
        <begin position="393"/>
        <end position="412"/>
    </location>
</feature>
<sequence>MARKGADDLLAELDQLGVEDRQGAAAGSQQKPAAKDQAKDAKQQSGQEDEDVLADLQAQLAAKPQSSRPGTPRMSSSTTSGTNKSPKRAEHTPASSGPPSGRTSEDRLRSAPAAQPRKSGEETRPYHQSSTPSASDEQQQQEKAAASNQAQQQQQQQAGGGWWGSMFSAASAAVKQAESIAKEIRGNEEAQKWAEQVKGNITNLQSFGGELRNRAIPTFTTLLSHIAPPISAHERLQIHATHDIQNYPSLDPLIYSTFSRIMSQVEGGDLLVIQRGSENRPGRTRGESSAAEKGYRGGVLGSGNGWSDGPWWREEGVVRNLSIVPGLKEGSRLARVSAESYAREFFEARGGVEEAAKKAAETLSESNPTRSSDIFLAIQAVSYAADRELFADSQRDEEGGEKKKAEGEGNVVPPEEEAEELVCFAIYLHDPMHSLSFSGISQPFPAKWASWLDASSAEGVGALPESVREIIESGGVDPREWVAEWVEEILSTSVGVVAQRSLSVYSMVKIPGPLPGVNDQGLAMPSPACLLDSVGRGGIVMLARRDRVGNPTHGTDEPRKSTAMGGKGHRTLDATQGSGRGQNQQHVTLRTRMDGVNGKVDTSQPVPLWIAGQETTGETTFDVVSPFSGEKLWQSYSVSPQQATQAIEKAQQAFKTWRKTKPATRRSILLKAADIFEARRDELAGYMKAETGALDMFASFNLTGTIENFRDVAGRPANILGSIPQTQADGTGAFVFKEPYGVIYGIAPWNAPYLLGTRAFLYAIATGNTAVLKGSELCPRTFWAMGDVLKQAGLPDGVLSVIYHRPEDAVAVSNTIIEHPSVMKVNFTGSTAVGSIIASKAGKELKPVLMELGGKASAIVCEDANLERAAMQCALGSFLHAGQICMSTERILVNRKILPQFTEALNAAAAQVYSPEGDAPILVAPPGVQKNQHLRSDAVQKGAKVAFGSVDDTTKTKETSAHRLRPIIISDVQKEMEIYYTESFGPSVSLIAVDSDEDAIAIANDTEYGLSGAVFTENLGRGLKIAKEIESGAVHINSMTVHDEASLPHGGVRKSGWGRFNAEWGMEEFLKMKTVTYVE</sequence>
<dbReference type="Gene3D" id="3.40.309.10">
    <property type="entry name" value="Aldehyde Dehydrogenase, Chain A, domain 2"/>
    <property type="match status" value="1"/>
</dbReference>
<feature type="compositionally biased region" description="Polar residues" evidence="4">
    <location>
        <begin position="126"/>
        <end position="137"/>
    </location>
</feature>
<feature type="compositionally biased region" description="Basic and acidic residues" evidence="4">
    <location>
        <begin position="548"/>
        <end position="560"/>
    </location>
</feature>
<dbReference type="InterPro" id="IPR016161">
    <property type="entry name" value="Ald_DH/histidinol_DH"/>
</dbReference>
<comment type="similarity">
    <text evidence="1">Belongs to the aldehyde dehydrogenase family.</text>
</comment>
<dbReference type="GO" id="GO:0004777">
    <property type="term" value="F:succinate-semialdehyde dehydrogenase (NAD+) activity"/>
    <property type="evidence" value="ECO:0007669"/>
    <property type="project" value="TreeGrafter"/>
</dbReference>
<reference evidence="6 7" key="1">
    <citation type="journal article" date="2018" name="BMC Genomics">
        <title>Genomic evidence for intraspecific hybridization in a clonal and extremely halotolerant yeast.</title>
        <authorList>
            <person name="Gostincar C."/>
            <person name="Stajich J.E."/>
            <person name="Zupancic J."/>
            <person name="Zalar P."/>
            <person name="Gunde-Cimerman N."/>
        </authorList>
    </citation>
    <scope>NUCLEOTIDE SEQUENCE [LARGE SCALE GENOMIC DNA]</scope>
    <source>
        <strain evidence="6 7">EXF-6654</strain>
    </source>
</reference>
<keyword evidence="2" id="KW-0521">NADP</keyword>
<proteinExistence type="inferred from homology"/>
<dbReference type="EMBL" id="QWIK01000020">
    <property type="protein sequence ID" value="RMY16004.1"/>
    <property type="molecule type" value="Genomic_DNA"/>
</dbReference>
<name>A0A3M6ZL76_HORWE</name>
<dbReference type="GO" id="GO:0009450">
    <property type="term" value="P:gamma-aminobutyric acid catabolic process"/>
    <property type="evidence" value="ECO:0007669"/>
    <property type="project" value="TreeGrafter"/>
</dbReference>
<feature type="domain" description="Aldehyde dehydrogenase" evidence="5">
    <location>
        <begin position="617"/>
        <end position="1075"/>
    </location>
</feature>
<dbReference type="InterPro" id="IPR016162">
    <property type="entry name" value="Ald_DH_N"/>
</dbReference>
<feature type="compositionally biased region" description="Basic and acidic residues" evidence="4">
    <location>
        <begin position="393"/>
        <end position="407"/>
    </location>
</feature>
<organism evidence="6 7">
    <name type="scientific">Hortaea werneckii</name>
    <name type="common">Black yeast</name>
    <name type="synonym">Cladosporium werneckii</name>
    <dbReference type="NCBI Taxonomy" id="91943"/>
    <lineage>
        <taxon>Eukaryota</taxon>
        <taxon>Fungi</taxon>
        <taxon>Dikarya</taxon>
        <taxon>Ascomycota</taxon>
        <taxon>Pezizomycotina</taxon>
        <taxon>Dothideomycetes</taxon>
        <taxon>Dothideomycetidae</taxon>
        <taxon>Mycosphaerellales</taxon>
        <taxon>Teratosphaeriaceae</taxon>
        <taxon>Hortaea</taxon>
    </lineage>
</organism>
<feature type="compositionally biased region" description="Polar residues" evidence="4">
    <location>
        <begin position="573"/>
        <end position="585"/>
    </location>
</feature>
<evidence type="ECO:0000256" key="2">
    <source>
        <dbReference type="ARBA" id="ARBA00022857"/>
    </source>
</evidence>
<dbReference type="VEuPathDB" id="FungiDB:BTJ68_05086"/>
<comment type="caution">
    <text evidence="6">The sequence shown here is derived from an EMBL/GenBank/DDBJ whole genome shotgun (WGS) entry which is preliminary data.</text>
</comment>
<dbReference type="Pfam" id="PF10310">
    <property type="entry name" value="DUF5427"/>
    <property type="match status" value="1"/>
</dbReference>
<feature type="compositionally biased region" description="Polar residues" evidence="4">
    <location>
        <begin position="64"/>
        <end position="84"/>
    </location>
</feature>
<protein>
    <recommendedName>
        <fullName evidence="5">Aldehyde dehydrogenase domain-containing protein</fullName>
    </recommendedName>
</protein>
<feature type="region of interest" description="Disordered" evidence="4">
    <location>
        <begin position="548"/>
        <end position="585"/>
    </location>
</feature>
<dbReference type="InterPro" id="IPR016163">
    <property type="entry name" value="Ald_DH_C"/>
</dbReference>
<evidence type="ECO:0000256" key="3">
    <source>
        <dbReference type="ARBA" id="ARBA00023002"/>
    </source>
</evidence>
<dbReference type="PANTHER" id="PTHR43353:SF6">
    <property type="entry name" value="CYTOPLASMIC ALDEHYDE DEHYDROGENASE (EUROFUNG)"/>
    <property type="match status" value="1"/>
</dbReference>
<keyword evidence="3" id="KW-0560">Oxidoreductase</keyword>
<dbReference type="Proteomes" id="UP000282582">
    <property type="component" value="Unassembled WGS sequence"/>
</dbReference>
<gene>
    <name evidence="6" type="ORF">D0868_00564</name>
</gene>
<feature type="region of interest" description="Disordered" evidence="4">
    <location>
        <begin position="14"/>
        <end position="163"/>
    </location>
</feature>
<evidence type="ECO:0000256" key="4">
    <source>
        <dbReference type="SAM" id="MobiDB-lite"/>
    </source>
</evidence>
<dbReference type="SUPFAM" id="SSF53720">
    <property type="entry name" value="ALDH-like"/>
    <property type="match status" value="1"/>
</dbReference>
<dbReference type="CDD" id="cd07105">
    <property type="entry name" value="ALDH_SaliADH"/>
    <property type="match status" value="1"/>
</dbReference>
<evidence type="ECO:0000259" key="5">
    <source>
        <dbReference type="Pfam" id="PF00171"/>
    </source>
</evidence>
<evidence type="ECO:0000313" key="7">
    <source>
        <dbReference type="Proteomes" id="UP000282582"/>
    </source>
</evidence>
<dbReference type="FunFam" id="3.40.605.10:FF:000012">
    <property type="entry name" value="NAD-dependent succinate-semialdehyde dehydrogenase"/>
    <property type="match status" value="1"/>
</dbReference>
<accession>A0A3M6ZL76</accession>
<dbReference type="VEuPathDB" id="FungiDB:BTJ68_15337"/>
<dbReference type="AlphaFoldDB" id="A0A3M6ZL76"/>